<organism evidence="3">
    <name type="scientific">uncultured Muribaculaceae bacterium</name>
    <dbReference type="NCBI Taxonomy" id="2301481"/>
    <lineage>
        <taxon>Bacteria</taxon>
        <taxon>Pseudomonadati</taxon>
        <taxon>Bacteroidota</taxon>
        <taxon>Bacteroidia</taxon>
        <taxon>Bacteroidales</taxon>
        <taxon>Muribaculaceae</taxon>
        <taxon>environmental samples</taxon>
    </lineage>
</organism>
<dbReference type="GO" id="GO:0046373">
    <property type="term" value="P:L-arabinose metabolic process"/>
    <property type="evidence" value="ECO:0007669"/>
    <property type="project" value="InterPro"/>
</dbReference>
<evidence type="ECO:0000256" key="1">
    <source>
        <dbReference type="ARBA" id="ARBA00011165"/>
    </source>
</evidence>
<comment type="subunit">
    <text evidence="1">Homohexamer; trimer of dimers.</text>
</comment>
<sequence>MILDDAGYGGRKIKIAYDEWSLRNWHHPWHGNFHKGFELYARRKNDIASTYTMADALFSACFLNSCLRHSDIVDIACFAPVVNTRGPLFVHPDGIVKRTTFYVFKLYTNELEDYPPHSLVMLELNK</sequence>
<feature type="domain" description="Alpha-L-arabinofuranosidase C-terminal" evidence="2">
    <location>
        <begin position="18"/>
        <end position="109"/>
    </location>
</feature>
<dbReference type="PANTHER" id="PTHR43576">
    <property type="entry name" value="ALPHA-L-ARABINOFURANOSIDASE C-RELATED"/>
    <property type="match status" value="1"/>
</dbReference>
<protein>
    <recommendedName>
        <fullName evidence="2">Alpha-L-arabinofuranosidase C-terminal domain-containing protein</fullName>
    </recommendedName>
</protein>
<proteinExistence type="predicted"/>
<dbReference type="InterPro" id="IPR017853">
    <property type="entry name" value="GH"/>
</dbReference>
<evidence type="ECO:0000313" key="3">
    <source>
        <dbReference type="EMBL" id="QIM10823.1"/>
    </source>
</evidence>
<dbReference type="InterPro" id="IPR010720">
    <property type="entry name" value="Alpha-L-AF_C"/>
</dbReference>
<dbReference type="GO" id="GO:0046556">
    <property type="term" value="F:alpha-L-arabinofuranosidase activity"/>
    <property type="evidence" value="ECO:0007669"/>
    <property type="project" value="UniProtKB-EC"/>
</dbReference>
<dbReference type="Pfam" id="PF06964">
    <property type="entry name" value="Alpha-L-AF_C"/>
    <property type="match status" value="1"/>
</dbReference>
<dbReference type="AlphaFoldDB" id="A0A6G8F3K1"/>
<dbReference type="Gene3D" id="3.20.20.80">
    <property type="entry name" value="Glycosidases"/>
    <property type="match status" value="1"/>
</dbReference>
<evidence type="ECO:0000259" key="2">
    <source>
        <dbReference type="Pfam" id="PF06964"/>
    </source>
</evidence>
<gene>
    <name evidence="3" type="ORF">Muribac1_0320</name>
</gene>
<accession>A0A6G8F3K1</accession>
<dbReference type="GO" id="GO:0000272">
    <property type="term" value="P:polysaccharide catabolic process"/>
    <property type="evidence" value="ECO:0007669"/>
    <property type="project" value="TreeGrafter"/>
</dbReference>
<dbReference type="EMBL" id="MT002444">
    <property type="protein sequence ID" value="QIM10823.1"/>
    <property type="molecule type" value="Genomic_DNA"/>
</dbReference>
<reference evidence="3" key="1">
    <citation type="journal article" date="2020" name="J. ISSAAS">
        <title>Lactobacilli and other gastrointestinal microbiota of Peromyscus leucopus, reservoir host for agents of Lyme disease and other zoonoses in North America.</title>
        <authorList>
            <person name="Milovic A."/>
            <person name="Bassam K."/>
            <person name="Shao H."/>
            <person name="Chatzistamou I."/>
            <person name="Tufts D.M."/>
            <person name="Diuk-Wasser M."/>
            <person name="Barbour A.G."/>
        </authorList>
    </citation>
    <scope>NUCLEOTIDE SEQUENCE</scope>
    <source>
        <strain evidence="3">LL71</strain>
    </source>
</reference>
<dbReference type="SUPFAM" id="SSF51445">
    <property type="entry name" value="(Trans)glycosidases"/>
    <property type="match status" value="1"/>
</dbReference>
<name>A0A6G8F3K1_9BACT</name>